<protein>
    <recommendedName>
        <fullName evidence="4">TLC domain-containing protein</fullName>
    </recommendedName>
</protein>
<reference evidence="2" key="2">
    <citation type="submission" date="2013-04" db="UniProtKB">
        <authorList>
            <consortium name="EnsemblPlants"/>
        </authorList>
    </citation>
    <scope>IDENTIFICATION</scope>
</reference>
<dbReference type="HOGENOM" id="CLU_199999_0_0_1"/>
<feature type="transmembrane region" description="Helical" evidence="1">
    <location>
        <begin position="32"/>
        <end position="57"/>
    </location>
</feature>
<dbReference type="Gramene" id="OB12G16650.1">
    <property type="protein sequence ID" value="OB12G16650.1"/>
    <property type="gene ID" value="OB12G16650"/>
</dbReference>
<evidence type="ECO:0000313" key="2">
    <source>
        <dbReference type="EnsemblPlants" id="OB12G16650.1"/>
    </source>
</evidence>
<evidence type="ECO:0000256" key="1">
    <source>
        <dbReference type="SAM" id="Phobius"/>
    </source>
</evidence>
<name>J3NCF7_ORYBR</name>
<proteinExistence type="predicted"/>
<dbReference type="EnsemblPlants" id="OB12G16650.1">
    <property type="protein sequence ID" value="OB12G16650.1"/>
    <property type="gene ID" value="OB12G16650"/>
</dbReference>
<keyword evidence="1" id="KW-1133">Transmembrane helix</keyword>
<reference evidence="2" key="1">
    <citation type="journal article" date="2013" name="Nat. Commun.">
        <title>Whole-genome sequencing of Oryza brachyantha reveals mechanisms underlying Oryza genome evolution.</title>
        <authorList>
            <person name="Chen J."/>
            <person name="Huang Q."/>
            <person name="Gao D."/>
            <person name="Wang J."/>
            <person name="Lang Y."/>
            <person name="Liu T."/>
            <person name="Li B."/>
            <person name="Bai Z."/>
            <person name="Luis Goicoechea J."/>
            <person name="Liang C."/>
            <person name="Chen C."/>
            <person name="Zhang W."/>
            <person name="Sun S."/>
            <person name="Liao Y."/>
            <person name="Zhang X."/>
            <person name="Yang L."/>
            <person name="Song C."/>
            <person name="Wang M."/>
            <person name="Shi J."/>
            <person name="Liu G."/>
            <person name="Liu J."/>
            <person name="Zhou H."/>
            <person name="Zhou W."/>
            <person name="Yu Q."/>
            <person name="An N."/>
            <person name="Chen Y."/>
            <person name="Cai Q."/>
            <person name="Wang B."/>
            <person name="Liu B."/>
            <person name="Min J."/>
            <person name="Huang Y."/>
            <person name="Wu H."/>
            <person name="Li Z."/>
            <person name="Zhang Y."/>
            <person name="Yin Y."/>
            <person name="Song W."/>
            <person name="Jiang J."/>
            <person name="Jackson S.A."/>
            <person name="Wing R.A."/>
            <person name="Wang J."/>
            <person name="Chen M."/>
        </authorList>
    </citation>
    <scope>NUCLEOTIDE SEQUENCE [LARGE SCALE GENOMIC DNA]</scope>
    <source>
        <strain evidence="2">cv. IRGC 101232</strain>
    </source>
</reference>
<dbReference type="Proteomes" id="UP000006038">
    <property type="component" value="Chromosome 12"/>
</dbReference>
<dbReference type="PANTHER" id="PTHR31766:SF5">
    <property type="entry name" value="STOREKEEPER PROTEIN, PUTATIVE, EXPRESSED-RELATED"/>
    <property type="match status" value="1"/>
</dbReference>
<keyword evidence="1" id="KW-0812">Transmembrane</keyword>
<accession>J3NCF7</accession>
<evidence type="ECO:0008006" key="4">
    <source>
        <dbReference type="Google" id="ProtNLM"/>
    </source>
</evidence>
<evidence type="ECO:0000313" key="3">
    <source>
        <dbReference type="Proteomes" id="UP000006038"/>
    </source>
</evidence>
<dbReference type="AlphaFoldDB" id="J3NCF7"/>
<dbReference type="InterPro" id="IPR040327">
    <property type="entry name" value="At5g14285-like"/>
</dbReference>
<keyword evidence="1" id="KW-0472">Membrane</keyword>
<dbReference type="PANTHER" id="PTHR31766">
    <property type="entry name" value="GLABROUS1 ENHANCER-BINDING PROTEIN-LIKE 2"/>
    <property type="match status" value="1"/>
</dbReference>
<organism evidence="2">
    <name type="scientific">Oryza brachyantha</name>
    <name type="common">malo sina</name>
    <dbReference type="NCBI Taxonomy" id="4533"/>
    <lineage>
        <taxon>Eukaryota</taxon>
        <taxon>Viridiplantae</taxon>
        <taxon>Streptophyta</taxon>
        <taxon>Embryophyta</taxon>
        <taxon>Tracheophyta</taxon>
        <taxon>Spermatophyta</taxon>
        <taxon>Magnoliopsida</taxon>
        <taxon>Liliopsida</taxon>
        <taxon>Poales</taxon>
        <taxon>Poaceae</taxon>
        <taxon>BOP clade</taxon>
        <taxon>Oryzoideae</taxon>
        <taxon>Oryzeae</taxon>
        <taxon>Oryzinae</taxon>
        <taxon>Oryza</taxon>
    </lineage>
</organism>
<sequence length="69" mass="7940">MRAVLAPAWFARMVRFYYAADGAGEALPAWARASWTVVIGAGIAVSVLWVSNLWVAFFRDWREERRKEH</sequence>
<keyword evidence="3" id="KW-1185">Reference proteome</keyword>